<accession>A0A916NWG4</accession>
<sequence length="87" mass="9863">MKHVIQHKGHIITVDSPLTKMTLIIDGEVQDNYDGLLIPKELILTGTIKYGAEKGDIVTVIIKRGLLYGTLEFNYNGIRVETLKQYY</sequence>
<comment type="caution">
    <text evidence="1">The sequence shown here is derived from an EMBL/GenBank/DDBJ whole genome shotgun (WGS) entry which is preliminary data.</text>
</comment>
<dbReference type="EMBL" id="CAJVAS010000006">
    <property type="protein sequence ID" value="CAG7616691.1"/>
    <property type="molecule type" value="Genomic_DNA"/>
</dbReference>
<dbReference type="RefSeq" id="WP_218091719.1">
    <property type="nucleotide sequence ID" value="NZ_CAJVAS010000006.1"/>
</dbReference>
<keyword evidence="2" id="KW-1185">Reference proteome</keyword>
<name>A0A916NWG4_9BACL</name>
<gene>
    <name evidence="1" type="ORF">PAESOLCIP111_01933</name>
</gene>
<evidence type="ECO:0000313" key="1">
    <source>
        <dbReference type="EMBL" id="CAG7616691.1"/>
    </source>
</evidence>
<reference evidence="1" key="1">
    <citation type="submission" date="2021-06" db="EMBL/GenBank/DDBJ databases">
        <authorList>
            <person name="Criscuolo A."/>
        </authorList>
    </citation>
    <scope>NUCLEOTIDE SEQUENCE</scope>
    <source>
        <strain evidence="1">CIP111600</strain>
    </source>
</reference>
<protein>
    <submittedName>
        <fullName evidence="1">Uncharacterized protein</fullName>
    </submittedName>
</protein>
<organism evidence="1 2">
    <name type="scientific">Paenibacillus solanacearum</name>
    <dbReference type="NCBI Taxonomy" id="2048548"/>
    <lineage>
        <taxon>Bacteria</taxon>
        <taxon>Bacillati</taxon>
        <taxon>Bacillota</taxon>
        <taxon>Bacilli</taxon>
        <taxon>Bacillales</taxon>
        <taxon>Paenibacillaceae</taxon>
        <taxon>Paenibacillus</taxon>
    </lineage>
</organism>
<proteinExistence type="predicted"/>
<dbReference type="AlphaFoldDB" id="A0A916NWG4"/>
<evidence type="ECO:0000313" key="2">
    <source>
        <dbReference type="Proteomes" id="UP000693672"/>
    </source>
</evidence>
<dbReference type="Proteomes" id="UP000693672">
    <property type="component" value="Unassembled WGS sequence"/>
</dbReference>